<proteinExistence type="predicted"/>
<evidence type="ECO:0000313" key="1">
    <source>
        <dbReference type="EMBL" id="GGI79832.1"/>
    </source>
</evidence>
<reference evidence="2" key="1">
    <citation type="journal article" date="2014" name="Int. J. Syst. Evol. Microbiol.">
        <title>Complete genome of a new Firmicutes species belonging to the dominant human colonic microbiota ('Ruminococcus bicirculans') reveals two chromosomes and a selective capacity to utilize plant glucans.</title>
        <authorList>
            <consortium name="NISC Comparative Sequencing Program"/>
            <person name="Wegmann U."/>
            <person name="Louis P."/>
            <person name="Goesmann A."/>
            <person name="Henrissat B."/>
            <person name="Duncan S.H."/>
            <person name="Flint H.J."/>
        </authorList>
    </citation>
    <scope>NUCLEOTIDE SEQUENCE</scope>
    <source>
        <strain evidence="2">CGMCC 1.8884</strain>
    </source>
</reference>
<dbReference type="GeneID" id="59165521"/>
<reference evidence="1" key="4">
    <citation type="submission" date="2023-08" db="EMBL/GenBank/DDBJ databases">
        <authorList>
            <person name="Sun Q."/>
            <person name="Zhou Y."/>
        </authorList>
    </citation>
    <scope>NUCLEOTIDE SEQUENCE</scope>
    <source>
        <strain evidence="2">CGMCC 1.8884</strain>
        <strain evidence="1">CGMCC 1.8885</strain>
    </source>
</reference>
<name>A0AAV4K544_9DEIO</name>
<dbReference type="RefSeq" id="WP_017871944.1">
    <property type="nucleotide sequence ID" value="NZ_BMLZ01000005.1"/>
</dbReference>
<dbReference type="EMBL" id="BMLZ01000005">
    <property type="protein sequence ID" value="GGP29011.1"/>
    <property type="molecule type" value="Genomic_DNA"/>
</dbReference>
<protein>
    <submittedName>
        <fullName evidence="1">Uncharacterized protein</fullName>
    </submittedName>
</protein>
<evidence type="ECO:0000313" key="3">
    <source>
        <dbReference type="Proteomes" id="UP000630135"/>
    </source>
</evidence>
<dbReference type="EMBL" id="BMMA01000008">
    <property type="protein sequence ID" value="GGI79832.1"/>
    <property type="molecule type" value="Genomic_DNA"/>
</dbReference>
<evidence type="ECO:0000313" key="2">
    <source>
        <dbReference type="EMBL" id="GGP29011.1"/>
    </source>
</evidence>
<keyword evidence="3" id="KW-1185">Reference proteome</keyword>
<organism evidence="1 4">
    <name type="scientific">Deinococcus wulumuqiensis</name>
    <dbReference type="NCBI Taxonomy" id="980427"/>
    <lineage>
        <taxon>Bacteria</taxon>
        <taxon>Thermotogati</taxon>
        <taxon>Deinococcota</taxon>
        <taxon>Deinococci</taxon>
        <taxon>Deinococcales</taxon>
        <taxon>Deinococcaceae</taxon>
        <taxon>Deinococcus</taxon>
    </lineage>
</organism>
<reference evidence="1" key="2">
    <citation type="journal article" date="2014" name="Int. J. Syst. Evol. Microbiol.">
        <title>Complete genome sequence of Corynebacterium casei LMG S-19264T (=DSM 44701T), isolated from a smear-ripened cheese.</title>
        <authorList>
            <consortium name="US DOE Joint Genome Institute (JGI-PGF)"/>
            <person name="Walter F."/>
            <person name="Albersmeier A."/>
            <person name="Kalinowski J."/>
            <person name="Ruckert C."/>
        </authorList>
    </citation>
    <scope>NUCLEOTIDE SEQUENCE</scope>
    <source>
        <strain evidence="1">CGMCC 1.8885</strain>
    </source>
</reference>
<comment type="caution">
    <text evidence="1">The sequence shown here is derived from an EMBL/GenBank/DDBJ whole genome shotgun (WGS) entry which is preliminary data.</text>
</comment>
<dbReference type="Proteomes" id="UP000652720">
    <property type="component" value="Unassembled WGS sequence"/>
</dbReference>
<evidence type="ECO:0000313" key="4">
    <source>
        <dbReference type="Proteomes" id="UP000652720"/>
    </source>
</evidence>
<accession>A0AAV4K544</accession>
<reference evidence="3" key="3">
    <citation type="journal article" date="2019" name="Int. J. Syst. Evol. Microbiol.">
        <title>The Global Catalogue of Microorganisms (GCM) 10K type strain sequencing project: providing services to taxonomists for standard genome sequencing and annotation.</title>
        <authorList>
            <consortium name="The Broad Institute Genomics Platform"/>
            <consortium name="The Broad Institute Genome Sequencing Center for Infectious Disease"/>
            <person name="Wu L."/>
            <person name="Ma J."/>
        </authorList>
    </citation>
    <scope>NUCLEOTIDE SEQUENCE [LARGE SCALE GENOMIC DNA]</scope>
    <source>
        <strain evidence="3">CGMCC 1.8884</strain>
    </source>
</reference>
<dbReference type="Proteomes" id="UP000630135">
    <property type="component" value="Unassembled WGS sequence"/>
</dbReference>
<gene>
    <name evidence="2" type="ORF">GCM10008021_06620</name>
    <name evidence="1" type="ORF">GCM10010914_12570</name>
</gene>
<sequence length="70" mass="8236">MPQLDLNNPAFQWQTVELEKAERHALISTFRKLLSLEWDELYTHPGLNWEAVKDVEGPQGQTPYSLRDRK</sequence>
<dbReference type="AlphaFoldDB" id="A0AAV4K544"/>